<keyword evidence="2" id="KW-1185">Reference proteome</keyword>
<dbReference type="EMBL" id="BAAFSV010000006">
    <property type="protein sequence ID" value="GAB1320938.1"/>
    <property type="molecule type" value="Genomic_DNA"/>
</dbReference>
<dbReference type="RefSeq" id="XP_070922668.1">
    <property type="nucleotide sequence ID" value="XM_071066567.1"/>
</dbReference>
<sequence length="349" mass="36543">MAGGTFQFGIEIELFLGSRKQKSPTFQSLAEEVSQKLRKAGISNHIQQSNDKSAGKYRKWSIVQEVSIMPSLTHYGIELVSPIYTLPSGSSSSSSSSGGNGSSTHWATELSKLFATLHKHFLVSPSAKCATHVHVSGAPAPLSAGELAGLAKTAVYFEPAVDFLVPADRRGATYWCQSNRASPALQGLALGECLAALDGAAAAGAAAEAAADGMGTAAVVEAMNLVAAASPAGRSFRHTADFVHGKVYKWNFTGMLPGGSGTVEFRQPPGCATAGDAAAWVRFTLAFVVGAMNHGPALGRDGVWAGAGESFEELWELLDMGRRGLGWARLDGVDQLFERAVGGDYGYTQ</sequence>
<reference evidence="1 2" key="1">
    <citation type="submission" date="2024-09" db="EMBL/GenBank/DDBJ databases">
        <title>Itraconazole resistance in Madurella fahalii resulting from another homologue of gene encoding cytochrome P450 14-alpha sterol demethylase (CYP51).</title>
        <authorList>
            <person name="Yoshioka I."/>
            <person name="Fahal A.H."/>
            <person name="Kaneko S."/>
            <person name="Yaguchi T."/>
        </authorList>
    </citation>
    <scope>NUCLEOTIDE SEQUENCE [LARGE SCALE GENOMIC DNA]</scope>
    <source>
        <strain evidence="1 2">IFM 68171</strain>
    </source>
</reference>
<protein>
    <submittedName>
        <fullName evidence="1">Amidoligase enzyme</fullName>
    </submittedName>
</protein>
<dbReference type="PANTHER" id="PTHR36847">
    <property type="entry name" value="AMIDOLIGASE ENZYME"/>
    <property type="match status" value="1"/>
</dbReference>
<evidence type="ECO:0000313" key="1">
    <source>
        <dbReference type="EMBL" id="GAB1320938.1"/>
    </source>
</evidence>
<organism evidence="1 2">
    <name type="scientific">Madurella fahalii</name>
    <dbReference type="NCBI Taxonomy" id="1157608"/>
    <lineage>
        <taxon>Eukaryota</taxon>
        <taxon>Fungi</taxon>
        <taxon>Dikarya</taxon>
        <taxon>Ascomycota</taxon>
        <taxon>Pezizomycotina</taxon>
        <taxon>Sordariomycetes</taxon>
        <taxon>Sordariomycetidae</taxon>
        <taxon>Sordariales</taxon>
        <taxon>Sordariales incertae sedis</taxon>
        <taxon>Madurella</taxon>
    </lineage>
</organism>
<dbReference type="Proteomes" id="UP001628179">
    <property type="component" value="Unassembled WGS sequence"/>
</dbReference>
<proteinExistence type="predicted"/>
<dbReference type="PANTHER" id="PTHR36847:SF1">
    <property type="entry name" value="AMIDOLIGASE ENZYME"/>
    <property type="match status" value="1"/>
</dbReference>
<gene>
    <name evidence="1" type="ORF">MFIFM68171_11148</name>
</gene>
<dbReference type="GeneID" id="98181890"/>
<evidence type="ECO:0000313" key="2">
    <source>
        <dbReference type="Proteomes" id="UP001628179"/>
    </source>
</evidence>
<accession>A0ABQ0GT72</accession>
<comment type="caution">
    <text evidence="1">The sequence shown here is derived from an EMBL/GenBank/DDBJ whole genome shotgun (WGS) entry which is preliminary data.</text>
</comment>
<name>A0ABQ0GT72_9PEZI</name>
<dbReference type="InterPro" id="IPR022025">
    <property type="entry name" value="Amidoligase_2"/>
</dbReference>
<dbReference type="Pfam" id="PF12224">
    <property type="entry name" value="Amidoligase_2"/>
    <property type="match status" value="1"/>
</dbReference>